<dbReference type="AlphaFoldDB" id="A0A023FB89"/>
<name>A0A023FB89_AMBCJ</name>
<accession>A0A023FB89</accession>
<organism evidence="2">
    <name type="scientific">Amblyomma cajennense</name>
    <name type="common">Cayenne tick</name>
    <name type="synonym">Acarus cajennensis</name>
    <dbReference type="NCBI Taxonomy" id="34607"/>
    <lineage>
        <taxon>Eukaryota</taxon>
        <taxon>Metazoa</taxon>
        <taxon>Ecdysozoa</taxon>
        <taxon>Arthropoda</taxon>
        <taxon>Chelicerata</taxon>
        <taxon>Arachnida</taxon>
        <taxon>Acari</taxon>
        <taxon>Parasitiformes</taxon>
        <taxon>Ixodida</taxon>
        <taxon>Ixodoidea</taxon>
        <taxon>Ixodidae</taxon>
        <taxon>Amblyomminae</taxon>
        <taxon>Amblyomma</taxon>
    </lineage>
</organism>
<sequence length="74" mass="8503">MLMLLVNCGLVLICTDTFHNVLALNDETTTGKHIPKWYLLQPSKLYKHKLVWHFVHTEVSADVQVKTGKDQNNI</sequence>
<feature type="chain" id="PRO_5001515164" evidence="1">
    <location>
        <begin position="24"/>
        <end position="74"/>
    </location>
</feature>
<keyword evidence="1" id="KW-0732">Signal</keyword>
<dbReference type="EMBL" id="GBBK01005730">
    <property type="protein sequence ID" value="JAC18752.1"/>
    <property type="molecule type" value="mRNA"/>
</dbReference>
<reference evidence="2" key="1">
    <citation type="submission" date="2014-03" db="EMBL/GenBank/DDBJ databases">
        <title>The sialotranscriptome of Amblyomma triste, Amblyomma parvum and Amblyomma cajennense ticks, uncovered by 454-based RNA-seq.</title>
        <authorList>
            <person name="Garcia G.R."/>
            <person name="Gardinassi L.G."/>
            <person name="Ribeiro J.M."/>
            <person name="Anatriello E."/>
            <person name="Ferreira B.R."/>
            <person name="Moreira H.N."/>
            <person name="Mafra C."/>
            <person name="Olegario M.M."/>
            <person name="Szabo P.J."/>
            <person name="Miranda-Santos I.K."/>
            <person name="Maruyama S.R."/>
        </authorList>
    </citation>
    <scope>NUCLEOTIDE SEQUENCE</scope>
    <source>
        <strain evidence="2">Uberlandia</strain>
        <tissue evidence="2">Salivary glands</tissue>
    </source>
</reference>
<evidence type="ECO:0000256" key="1">
    <source>
        <dbReference type="SAM" id="SignalP"/>
    </source>
</evidence>
<proteinExistence type="evidence at transcript level"/>
<evidence type="ECO:0000313" key="2">
    <source>
        <dbReference type="EMBL" id="JAC18752.1"/>
    </source>
</evidence>
<protein>
    <submittedName>
        <fullName evidence="2">Putative secreted protein</fullName>
    </submittedName>
</protein>
<feature type="signal peptide" evidence="1">
    <location>
        <begin position="1"/>
        <end position="23"/>
    </location>
</feature>